<dbReference type="GO" id="GO:0050852">
    <property type="term" value="P:T cell receptor signaling pathway"/>
    <property type="evidence" value="ECO:0007669"/>
    <property type="project" value="TreeGrafter"/>
</dbReference>
<evidence type="ECO:0000256" key="1">
    <source>
        <dbReference type="ARBA" id="ARBA00004370"/>
    </source>
</evidence>
<dbReference type="STRING" id="28743.ENSCVAP00000008254"/>
<dbReference type="InterPro" id="IPR013106">
    <property type="entry name" value="Ig_V-set"/>
</dbReference>
<evidence type="ECO:0000259" key="4">
    <source>
        <dbReference type="PROSITE" id="PS50835"/>
    </source>
</evidence>
<dbReference type="PROSITE" id="PS50835">
    <property type="entry name" value="IG_LIKE"/>
    <property type="match status" value="1"/>
</dbReference>
<evidence type="ECO:0000313" key="6">
    <source>
        <dbReference type="Proteomes" id="UP000265020"/>
    </source>
</evidence>
<keyword evidence="2" id="KW-0472">Membrane</keyword>
<dbReference type="SMART" id="SM00409">
    <property type="entry name" value="IG"/>
    <property type="match status" value="1"/>
</dbReference>
<dbReference type="PANTHER" id="PTHR24100:SF151">
    <property type="entry name" value="ICOS LIGAND"/>
    <property type="match status" value="1"/>
</dbReference>
<dbReference type="InterPro" id="IPR013783">
    <property type="entry name" value="Ig-like_fold"/>
</dbReference>
<evidence type="ECO:0000313" key="5">
    <source>
        <dbReference type="Ensembl" id="ENSCVAP00000008254.1"/>
    </source>
</evidence>
<reference evidence="5" key="2">
    <citation type="submission" date="2025-09" db="UniProtKB">
        <authorList>
            <consortium name="Ensembl"/>
        </authorList>
    </citation>
    <scope>IDENTIFICATION</scope>
</reference>
<dbReference type="OMA" id="WYLAICI"/>
<dbReference type="PANTHER" id="PTHR24100">
    <property type="entry name" value="BUTYROPHILIN"/>
    <property type="match status" value="1"/>
</dbReference>
<dbReference type="InterPro" id="IPR050504">
    <property type="entry name" value="IgSF_BTN/MOG"/>
</dbReference>
<sequence length="130" mass="14432">FCLISEKLTVYPGQDVTLRCDAPANISIAAVKWTRKDLGNQHVLLYKGSLVKEGQHPSFKDRVTLQKGRLEDGEVSLILQNVKENVNGTYECAVEQKNPSKWYLAICIFEVDVGSGGESVCVRASNWFLG</sequence>
<dbReference type="GO" id="GO:0001817">
    <property type="term" value="P:regulation of cytokine production"/>
    <property type="evidence" value="ECO:0007669"/>
    <property type="project" value="TreeGrafter"/>
</dbReference>
<evidence type="ECO:0000256" key="3">
    <source>
        <dbReference type="ARBA" id="ARBA00023319"/>
    </source>
</evidence>
<dbReference type="SUPFAM" id="SSF48726">
    <property type="entry name" value="Immunoglobulin"/>
    <property type="match status" value="1"/>
</dbReference>
<dbReference type="Proteomes" id="UP000265020">
    <property type="component" value="Unassembled WGS sequence"/>
</dbReference>
<feature type="domain" description="Ig-like" evidence="4">
    <location>
        <begin position="1"/>
        <end position="96"/>
    </location>
</feature>
<accession>A0A3Q2CRS2</accession>
<proteinExistence type="predicted"/>
<dbReference type="InterPro" id="IPR036179">
    <property type="entry name" value="Ig-like_dom_sf"/>
</dbReference>
<dbReference type="Gene3D" id="2.60.40.10">
    <property type="entry name" value="Immunoglobulins"/>
    <property type="match status" value="1"/>
</dbReference>
<comment type="subcellular location">
    <subcellularLocation>
        <location evidence="1">Membrane</location>
    </subcellularLocation>
</comment>
<organism evidence="5 6">
    <name type="scientific">Cyprinodon variegatus</name>
    <name type="common">Sheepshead minnow</name>
    <dbReference type="NCBI Taxonomy" id="28743"/>
    <lineage>
        <taxon>Eukaryota</taxon>
        <taxon>Metazoa</taxon>
        <taxon>Chordata</taxon>
        <taxon>Craniata</taxon>
        <taxon>Vertebrata</taxon>
        <taxon>Euteleostomi</taxon>
        <taxon>Actinopterygii</taxon>
        <taxon>Neopterygii</taxon>
        <taxon>Teleostei</taxon>
        <taxon>Neoteleostei</taxon>
        <taxon>Acanthomorphata</taxon>
        <taxon>Ovalentaria</taxon>
        <taxon>Atherinomorphae</taxon>
        <taxon>Cyprinodontiformes</taxon>
        <taxon>Cyprinodontidae</taxon>
        <taxon>Cyprinodon</taxon>
    </lineage>
</organism>
<evidence type="ECO:0000256" key="2">
    <source>
        <dbReference type="ARBA" id="ARBA00023136"/>
    </source>
</evidence>
<keyword evidence="3" id="KW-0393">Immunoglobulin domain</keyword>
<dbReference type="GO" id="GO:0005102">
    <property type="term" value="F:signaling receptor binding"/>
    <property type="evidence" value="ECO:0007669"/>
    <property type="project" value="TreeGrafter"/>
</dbReference>
<dbReference type="InterPro" id="IPR007110">
    <property type="entry name" value="Ig-like_dom"/>
</dbReference>
<name>A0A3Q2CRS2_CYPVA</name>
<dbReference type="AlphaFoldDB" id="A0A3Q2CRS2"/>
<reference evidence="5" key="1">
    <citation type="submission" date="2025-08" db="UniProtKB">
        <authorList>
            <consortium name="Ensembl"/>
        </authorList>
    </citation>
    <scope>IDENTIFICATION</scope>
</reference>
<keyword evidence="6" id="KW-1185">Reference proteome</keyword>
<dbReference type="Ensembl" id="ENSCVAT00000001928.1">
    <property type="protein sequence ID" value="ENSCVAP00000008254.1"/>
    <property type="gene ID" value="ENSCVAG00000010040.1"/>
</dbReference>
<protein>
    <recommendedName>
        <fullName evidence="4">Ig-like domain-containing protein</fullName>
    </recommendedName>
</protein>
<dbReference type="Pfam" id="PF07686">
    <property type="entry name" value="V-set"/>
    <property type="match status" value="1"/>
</dbReference>
<dbReference type="InterPro" id="IPR003599">
    <property type="entry name" value="Ig_sub"/>
</dbReference>
<dbReference type="GO" id="GO:0009897">
    <property type="term" value="C:external side of plasma membrane"/>
    <property type="evidence" value="ECO:0007669"/>
    <property type="project" value="TreeGrafter"/>
</dbReference>